<reference evidence="8 9" key="1">
    <citation type="submission" date="2014-02" db="EMBL/GenBank/DDBJ databases">
        <title>Diversity of Thermotogales isolates from hydrothermal vents.</title>
        <authorList>
            <person name="Haverkamp T.H.A."/>
            <person name="Lossouarn J."/>
            <person name="Geslin C."/>
            <person name="Nesbo C.L."/>
        </authorList>
    </citation>
    <scope>NUCLEOTIDE SEQUENCE [LARGE SCALE GENOMIC DNA]</scope>
    <source>
        <strain evidence="8 9">431</strain>
    </source>
</reference>
<organism evidence="8 9">
    <name type="scientific">Thermosipho melanesiensis</name>
    <dbReference type="NCBI Taxonomy" id="46541"/>
    <lineage>
        <taxon>Bacteria</taxon>
        <taxon>Thermotogati</taxon>
        <taxon>Thermotogota</taxon>
        <taxon>Thermotogae</taxon>
        <taxon>Thermotogales</taxon>
        <taxon>Fervidobacteriaceae</taxon>
        <taxon>Thermosipho</taxon>
    </lineage>
</organism>
<keyword evidence="9" id="KW-1185">Reference proteome</keyword>
<keyword evidence="5 6" id="KW-0472">Membrane</keyword>
<protein>
    <submittedName>
        <fullName evidence="8">Chemotaxis protein</fullName>
    </submittedName>
</protein>
<feature type="transmembrane region" description="Helical" evidence="6">
    <location>
        <begin position="9"/>
        <end position="33"/>
    </location>
</feature>
<proteinExistence type="predicted"/>
<dbReference type="Pfam" id="PF02743">
    <property type="entry name" value="dCache_1"/>
    <property type="match status" value="1"/>
</dbReference>
<evidence type="ECO:0000256" key="4">
    <source>
        <dbReference type="ARBA" id="ARBA00022989"/>
    </source>
</evidence>
<evidence type="ECO:0000256" key="1">
    <source>
        <dbReference type="ARBA" id="ARBA00004651"/>
    </source>
</evidence>
<evidence type="ECO:0000256" key="5">
    <source>
        <dbReference type="ARBA" id="ARBA00023136"/>
    </source>
</evidence>
<dbReference type="InterPro" id="IPR033479">
    <property type="entry name" value="dCache_1"/>
</dbReference>
<dbReference type="InterPro" id="IPR029151">
    <property type="entry name" value="Sensor-like_sf"/>
</dbReference>
<dbReference type="RefSeq" id="WP_012057043.1">
    <property type="nucleotide sequence ID" value="NZ_CP007389.1"/>
</dbReference>
<gene>
    <name evidence="8" type="ORF">BW47_04420</name>
</gene>
<sequence length="400" mass="46325">MLKSIKSDFFLISLFLTIGVITFFGLIISFVLFNLELHNTEKFIIQKNLAISNYIEGYFQKFLVVLNTLSEIDEVKNPNTEEAKQKVLEKFKKIEDFDKDINYIYAGYEDGGLLINGYEPPIGFDPRVRPWYVEAKVNAPSVSKGIPYKEIKTGEWLISMSKAIYFNDKISGVISIDTSLDKINMLINKTDEKFKSLYSYIVKDGIIIFHPNKEFLFKKLSQLIKKDVKFLPPSGKFSYNFQNQAKVAYYRNLPTVGWTVVTIVDKKEILFNIFKNISFSFILVIIVSVILGAWVSSFAGKKIITPLLNLKENVIKITNGELCEKVKYPENEIGVISEEIEKITHTELYKKNLELLKLNKRLKEMSIRDKLTSLYNRHKMDEELKKRIMIGNVMEICFPF</sequence>
<dbReference type="CDD" id="cd12912">
    <property type="entry name" value="PDC2_MCP_like"/>
    <property type="match status" value="1"/>
</dbReference>
<comment type="subcellular location">
    <subcellularLocation>
        <location evidence="1">Cell membrane</location>
        <topology evidence="1">Multi-pass membrane protein</topology>
    </subcellularLocation>
</comment>
<dbReference type="Gene3D" id="6.10.340.10">
    <property type="match status" value="1"/>
</dbReference>
<evidence type="ECO:0000256" key="2">
    <source>
        <dbReference type="ARBA" id="ARBA00022475"/>
    </source>
</evidence>
<accession>A0ABM6LBR7</accession>
<dbReference type="SUPFAM" id="SSF103190">
    <property type="entry name" value="Sensory domain-like"/>
    <property type="match status" value="1"/>
</dbReference>
<evidence type="ECO:0000256" key="6">
    <source>
        <dbReference type="SAM" id="Phobius"/>
    </source>
</evidence>
<keyword evidence="2" id="KW-1003">Cell membrane</keyword>
<dbReference type="Proteomes" id="UP000185490">
    <property type="component" value="Chromosome"/>
</dbReference>
<keyword evidence="4 6" id="KW-1133">Transmembrane helix</keyword>
<evidence type="ECO:0000256" key="3">
    <source>
        <dbReference type="ARBA" id="ARBA00022692"/>
    </source>
</evidence>
<dbReference type="EMBL" id="CP007389">
    <property type="protein sequence ID" value="APT73814.1"/>
    <property type="molecule type" value="Genomic_DNA"/>
</dbReference>
<keyword evidence="3 6" id="KW-0812">Transmembrane</keyword>
<feature type="transmembrane region" description="Helical" evidence="6">
    <location>
        <begin position="277"/>
        <end position="299"/>
    </location>
</feature>
<evidence type="ECO:0000313" key="8">
    <source>
        <dbReference type="EMBL" id="APT73814.1"/>
    </source>
</evidence>
<evidence type="ECO:0000259" key="7">
    <source>
        <dbReference type="Pfam" id="PF02743"/>
    </source>
</evidence>
<name>A0ABM6LBR7_9BACT</name>
<evidence type="ECO:0000313" key="9">
    <source>
        <dbReference type="Proteomes" id="UP000185490"/>
    </source>
</evidence>
<dbReference type="CDD" id="cd12913">
    <property type="entry name" value="PDC1_MCP_like"/>
    <property type="match status" value="1"/>
</dbReference>
<dbReference type="Gene3D" id="3.30.450.20">
    <property type="entry name" value="PAS domain"/>
    <property type="match status" value="2"/>
</dbReference>
<feature type="domain" description="Cache" evidence="7">
    <location>
        <begin position="50"/>
        <end position="262"/>
    </location>
</feature>